<feature type="transmembrane region" description="Helical" evidence="1">
    <location>
        <begin position="370"/>
        <end position="389"/>
    </location>
</feature>
<feature type="transmembrane region" description="Helical" evidence="1">
    <location>
        <begin position="346"/>
        <end position="364"/>
    </location>
</feature>
<feature type="domain" description="Lnb-like transmembrane" evidence="3">
    <location>
        <begin position="256"/>
        <end position="389"/>
    </location>
</feature>
<dbReference type="InterPro" id="IPR057436">
    <property type="entry name" value="5TMH_Lnb"/>
</dbReference>
<evidence type="ECO:0000259" key="2">
    <source>
        <dbReference type="Pfam" id="PF13387"/>
    </source>
</evidence>
<dbReference type="Pfam" id="PF25221">
    <property type="entry name" value="5TMH_Lnb"/>
    <property type="match status" value="1"/>
</dbReference>
<keyword evidence="1" id="KW-0472">Membrane</keyword>
<sequence>MRQRIILLIFLLTGIYNLNSQNINLGDSTVVSLITCEPGDALYAKFGHTAIRIHDTKGTDIVFNYGIFDFRTEHFYWKFMRGHTDYLLGVYPTENFLQEYEERGSTVWEQELDLTQSEKKKLIELLTINYLPQNRMYRYNFVYDNCATRPYEMISKSLSGVLVGDNQVEEDSYRNMITDYLSDVPWADVGVNLLFGVDADRNVGMQSSVFLPERLKDVMQRSKIMSLNNGLQERKIVKSVKMLVKGKPVTETVSTTSWIFHPFTVSLIWLIIGIILMIFKTNMDDIANKIFDTILYLITGLAGLLIFFFMFFSEHPITGNNLNILWLNPMNIMLALMLWKRSPRKFFFFYNVIYLLLIVLYVAITLFISHATLTSIIPLLVLVFVRVIWREERLLHILFIPTDKGLQFR</sequence>
<feature type="domain" description="Lnb N-terminal periplasmic" evidence="2">
    <location>
        <begin position="27"/>
        <end position="157"/>
    </location>
</feature>
<evidence type="ECO:0000256" key="1">
    <source>
        <dbReference type="SAM" id="Phobius"/>
    </source>
</evidence>
<organism evidence="4">
    <name type="scientific">bioreactor metagenome</name>
    <dbReference type="NCBI Taxonomy" id="1076179"/>
    <lineage>
        <taxon>unclassified sequences</taxon>
        <taxon>metagenomes</taxon>
        <taxon>ecological metagenomes</taxon>
    </lineage>
</organism>
<name>A0A644VNR8_9ZZZZ</name>
<accession>A0A644VNR8</accession>
<proteinExistence type="predicted"/>
<gene>
    <name evidence="4" type="ORF">SDC9_39174</name>
</gene>
<keyword evidence="1" id="KW-1133">Transmembrane helix</keyword>
<dbReference type="Pfam" id="PF13387">
    <property type="entry name" value="Lnb_N"/>
    <property type="match status" value="1"/>
</dbReference>
<comment type="caution">
    <text evidence="4">The sequence shown here is derived from an EMBL/GenBank/DDBJ whole genome shotgun (WGS) entry which is preliminary data.</text>
</comment>
<dbReference type="InterPro" id="IPR025178">
    <property type="entry name" value="Lnb_N"/>
</dbReference>
<protein>
    <submittedName>
        <fullName evidence="4">Uncharacterized protein</fullName>
    </submittedName>
</protein>
<dbReference type="AlphaFoldDB" id="A0A644VNR8"/>
<dbReference type="EMBL" id="VSSQ01000379">
    <property type="protein sequence ID" value="MPL93049.1"/>
    <property type="molecule type" value="Genomic_DNA"/>
</dbReference>
<feature type="transmembrane region" description="Helical" evidence="1">
    <location>
        <begin position="291"/>
        <end position="312"/>
    </location>
</feature>
<evidence type="ECO:0000259" key="3">
    <source>
        <dbReference type="Pfam" id="PF25221"/>
    </source>
</evidence>
<evidence type="ECO:0000313" key="4">
    <source>
        <dbReference type="EMBL" id="MPL93049.1"/>
    </source>
</evidence>
<feature type="transmembrane region" description="Helical" evidence="1">
    <location>
        <begin position="258"/>
        <end position="279"/>
    </location>
</feature>
<feature type="transmembrane region" description="Helical" evidence="1">
    <location>
        <begin position="324"/>
        <end position="339"/>
    </location>
</feature>
<keyword evidence="1" id="KW-0812">Transmembrane</keyword>
<reference evidence="4" key="1">
    <citation type="submission" date="2019-08" db="EMBL/GenBank/DDBJ databases">
        <authorList>
            <person name="Kucharzyk K."/>
            <person name="Murdoch R.W."/>
            <person name="Higgins S."/>
            <person name="Loffler F."/>
        </authorList>
    </citation>
    <scope>NUCLEOTIDE SEQUENCE</scope>
</reference>